<feature type="region of interest" description="Disordered" evidence="1">
    <location>
        <begin position="103"/>
        <end position="152"/>
    </location>
</feature>
<keyword evidence="2" id="KW-1133">Transmembrane helix</keyword>
<name>A0AAC9HPV7_9PSEU</name>
<protein>
    <submittedName>
        <fullName evidence="3">Uncharacterized protein</fullName>
    </submittedName>
</protein>
<feature type="compositionally biased region" description="Gly residues" evidence="1">
    <location>
        <begin position="124"/>
        <end position="143"/>
    </location>
</feature>
<organism evidence="3 4">
    <name type="scientific">Actinoalloteichus hymeniacidonis</name>
    <dbReference type="NCBI Taxonomy" id="340345"/>
    <lineage>
        <taxon>Bacteria</taxon>
        <taxon>Bacillati</taxon>
        <taxon>Actinomycetota</taxon>
        <taxon>Actinomycetes</taxon>
        <taxon>Pseudonocardiales</taxon>
        <taxon>Pseudonocardiaceae</taxon>
        <taxon>Actinoalloteichus</taxon>
    </lineage>
</organism>
<feature type="compositionally biased region" description="Low complexity" evidence="1">
    <location>
        <begin position="16"/>
        <end position="34"/>
    </location>
</feature>
<sequence length="266" mass="26333">MSMPPQQPGPHGQPGGWQPQQGGPPSGGFPQHHGQGPGPGGPGQPGGPQGYGQQPGGYGPGFGGPGGEPPKKSPLPWILSGVGVLLVVGIVAAIFLFGGSDEDSGDGQNAQSGSGSDSQSEGSPGEGGDSEGSGSEGGGGSEGGASADSPEGAATAFANALSEEDYITANNMTCEAERVPDEEASQIDIMAGAPPELANAVPQFTVEQVNEPDSSGAVAVDLSMELTGLSPEEKTQLEEQGMRLAADASITVVEEDGWKICDLSVG</sequence>
<keyword evidence="2" id="KW-0812">Transmembrane</keyword>
<feature type="compositionally biased region" description="Gly residues" evidence="1">
    <location>
        <begin position="35"/>
        <end position="66"/>
    </location>
</feature>
<evidence type="ECO:0000313" key="3">
    <source>
        <dbReference type="EMBL" id="AOS63220.1"/>
    </source>
</evidence>
<feature type="transmembrane region" description="Helical" evidence="2">
    <location>
        <begin position="77"/>
        <end position="98"/>
    </location>
</feature>
<keyword evidence="2" id="KW-0472">Membrane</keyword>
<dbReference type="RefSeq" id="WP_069848895.1">
    <property type="nucleotide sequence ID" value="NZ_CP014859.1"/>
</dbReference>
<proteinExistence type="predicted"/>
<feature type="region of interest" description="Disordered" evidence="1">
    <location>
        <begin position="1"/>
        <end position="70"/>
    </location>
</feature>
<dbReference type="Proteomes" id="UP000095210">
    <property type="component" value="Chromosome"/>
</dbReference>
<evidence type="ECO:0000256" key="2">
    <source>
        <dbReference type="SAM" id="Phobius"/>
    </source>
</evidence>
<dbReference type="KEGG" id="ahm:TL08_12030"/>
<evidence type="ECO:0000256" key="1">
    <source>
        <dbReference type="SAM" id="MobiDB-lite"/>
    </source>
</evidence>
<dbReference type="AlphaFoldDB" id="A0AAC9HPV7"/>
<dbReference type="EMBL" id="CP014859">
    <property type="protein sequence ID" value="AOS63220.1"/>
    <property type="molecule type" value="Genomic_DNA"/>
</dbReference>
<feature type="compositionally biased region" description="Low complexity" evidence="1">
    <location>
        <begin position="106"/>
        <end position="123"/>
    </location>
</feature>
<keyword evidence="4" id="KW-1185">Reference proteome</keyword>
<gene>
    <name evidence="3" type="ORF">TL08_12030</name>
</gene>
<accession>A0AAC9HPV7</accession>
<reference evidence="4" key="1">
    <citation type="submission" date="2016-03" db="EMBL/GenBank/DDBJ databases">
        <title>Complete genome sequence of the type strain Actinoalloteichus hymeniacidonis DSM 45092.</title>
        <authorList>
            <person name="Schaffert L."/>
            <person name="Albersmeier A."/>
            <person name="Winkler A."/>
            <person name="Kalinowski J."/>
            <person name="Zotchev S."/>
            <person name="Ruckert C."/>
        </authorList>
    </citation>
    <scope>NUCLEOTIDE SEQUENCE [LARGE SCALE GENOMIC DNA]</scope>
    <source>
        <strain evidence="4">HPA177(T) (DSM 45092(T))</strain>
    </source>
</reference>
<evidence type="ECO:0000313" key="4">
    <source>
        <dbReference type="Proteomes" id="UP000095210"/>
    </source>
</evidence>